<dbReference type="Gene3D" id="1.10.3460.10">
    <property type="entry name" value="Chlorophyll a/b binding protein domain"/>
    <property type="match status" value="8"/>
</dbReference>
<keyword evidence="7" id="KW-1185">Reference proteome</keyword>
<keyword evidence="3" id="KW-0602">Photosynthesis</keyword>
<evidence type="ECO:0000256" key="2">
    <source>
        <dbReference type="ARBA" id="ARBA00022528"/>
    </source>
</evidence>
<protein>
    <submittedName>
        <fullName evidence="6">Uncharacterized protein</fullName>
    </submittedName>
</protein>
<evidence type="ECO:0000256" key="3">
    <source>
        <dbReference type="ARBA" id="ARBA00022531"/>
    </source>
</evidence>
<proteinExistence type="predicted"/>
<evidence type="ECO:0000256" key="4">
    <source>
        <dbReference type="ARBA" id="ARBA00022640"/>
    </source>
</evidence>
<evidence type="ECO:0000256" key="5">
    <source>
        <dbReference type="SAM" id="MobiDB-lite"/>
    </source>
</evidence>
<dbReference type="EMBL" id="CAUYUJ010004953">
    <property type="protein sequence ID" value="CAK0811688.1"/>
    <property type="molecule type" value="Genomic_DNA"/>
</dbReference>
<keyword evidence="2" id="KW-0150">Chloroplast</keyword>
<dbReference type="PANTHER" id="PTHR21649">
    <property type="entry name" value="CHLOROPHYLL A/B BINDING PROTEIN"/>
    <property type="match status" value="1"/>
</dbReference>
<dbReference type="SUPFAM" id="SSF103511">
    <property type="entry name" value="Chlorophyll a-b binding protein"/>
    <property type="match status" value="8"/>
</dbReference>
<dbReference type="InterPro" id="IPR001344">
    <property type="entry name" value="Chloro_AB-bd_pln"/>
</dbReference>
<evidence type="ECO:0000256" key="1">
    <source>
        <dbReference type="ARBA" id="ARBA00004229"/>
    </source>
</evidence>
<sequence length="1500" mass="161177">MAKSSAMASAAFVAAVAAAICGGLSFIAPSGQAQLQVPVQSEFSGESTHTNSPPGPASAPAAASLALVGVSAALALASRGALAASRRAAAAPARNRLVSVAAFESELGVQDPVGFWDPAGFTADGSTENFARRRQTELKHGRVSMLATMGYITPEITGKLPGYLSPSAGLKFADIPNGLGAISKVPAAGWAQIVAYGAFCELSQDQSAGTAAAAGDFGFKVLTSSDPAEKQKKLAAEIANGRLAMMAIIGMFFQDGLTGSAWGDWALYTGSPLRAFESEVGVQAPVGYWDPLGLSQDGDVATFKRRRETELKHGRVSMYATMGYILPEFYRFEGYLSPSSGLKFADVPNGLAACSKVPSVGWLQVILFCGCFEAGWGYDAYTRGGEPGNYGWKVLTSDDPVVLKRKLNAELANGRLAMMAIIGMFYQDGLTGSAWGDWSNYVDSPLRAFESELGVQPPVGFWDPVGFTKDGDAAAFKRRRETEIKHGRVSMLATMGYITPELVGKFPGEISPSLGVKYADIPNGLAAISKVPGPGWLQIVAYCLYCESGPFGYNADPNRKPGELGWKPIGLYSTDATVRQRRLAAEIANGRLAMMAIIGMFFQDGLTGSAWGDWALYTDSPLRAFESELGVQAPLGFWDPLGLSADGDVASFKRRRSVEIKHGRICMMATMGYITPEVAGKWPGYISKSEGLKFADIPNGLAAISKVPGLGWLQIASWFAFCEIQQGYDADAKAEPGNVGWKPPLLVSADPETRKRRLNAEIANGRLAMMAIIGMFFQDGLTGSAWGDWALYTGSPLRAFESELGVQAPLGFWDPLGYTNDGSVENFQRRRSTEIKHGRVSMYATMGYIFPEYVRFPGLLSPSSGLKFADVPNGLAALSKVPAAGWLQIFLFAGTYEVAYTEKAGEPGNYGKGWLGTGIFGSVSDPAKRTRGLNSEIANGRLAMMAIIGMFYQDGLTGSAWGDWDLYVASPLRAFENELGVQAPLGFWDPIGYTADGDQAAFKRRRATELKHGRISMLAAMGYITPELGFKFSGYLSPSMGLKFADVPNGLKAISVVPALGWAQIIAYMSFCEVSQDQKPGTKPWEGDFGFKVLTSSDPETLKKKLSAEIANGRLAMMAIIGMFFQDGLTGSPWGDWALYTDSPLRAFENELGVQAPLGFWDPIGYTADGDQAAFKRRRATELKHGRISMLAAMGYITPELGFKFSGYLSPSMGLKFADIPNGLKAISVVPALGWAQIIAYMSFCEVSQDQKPGTKPGEGDFGFKVLTSSDPETLKKKLSAEIANGRLAMMAIIGMFFQDGLTGSPWGDWALYTDSPLRAFESETGVQPPVGFWDPLGLSSDGSAFNFARRREVELKHGRVSMFATIGYIVPEYYKLPGFLSPSYGIEFSEVPNGLGALSKVPALGWLQIILLAGVTEVQIYKDRVNGEPGNYGAGFLGCKSIGLTSNGFTDPEYRKMKLNAELANGRLAMMAIIGMFFQDGLTGSAWGDWALYTDSPLR</sequence>
<evidence type="ECO:0000313" key="7">
    <source>
        <dbReference type="Proteomes" id="UP001189429"/>
    </source>
</evidence>
<feature type="region of interest" description="Disordered" evidence="5">
    <location>
        <begin position="38"/>
        <end position="58"/>
    </location>
</feature>
<comment type="subcellular location">
    <subcellularLocation>
        <location evidence="1">Plastid</location>
        <location evidence="1">Chloroplast</location>
    </subcellularLocation>
</comment>
<organism evidence="6 7">
    <name type="scientific">Prorocentrum cordatum</name>
    <dbReference type="NCBI Taxonomy" id="2364126"/>
    <lineage>
        <taxon>Eukaryota</taxon>
        <taxon>Sar</taxon>
        <taxon>Alveolata</taxon>
        <taxon>Dinophyceae</taxon>
        <taxon>Prorocentrales</taxon>
        <taxon>Prorocentraceae</taxon>
        <taxon>Prorocentrum</taxon>
    </lineage>
</organism>
<feature type="compositionally biased region" description="Polar residues" evidence="5">
    <location>
        <begin position="38"/>
        <end position="51"/>
    </location>
</feature>
<dbReference type="Proteomes" id="UP001189429">
    <property type="component" value="Unassembled WGS sequence"/>
</dbReference>
<accession>A0ABN9R252</accession>
<dbReference type="InterPro" id="IPR022796">
    <property type="entry name" value="Chloroa_b-bind"/>
</dbReference>
<name>A0ABN9R252_9DINO</name>
<gene>
    <name evidence="6" type="ORF">PCOR1329_LOCUS16203</name>
</gene>
<keyword evidence="4" id="KW-0934">Plastid</keyword>
<evidence type="ECO:0000313" key="6">
    <source>
        <dbReference type="EMBL" id="CAK0811688.1"/>
    </source>
</evidence>
<reference evidence="6" key="1">
    <citation type="submission" date="2023-10" db="EMBL/GenBank/DDBJ databases">
        <authorList>
            <person name="Chen Y."/>
            <person name="Shah S."/>
            <person name="Dougan E. K."/>
            <person name="Thang M."/>
            <person name="Chan C."/>
        </authorList>
    </citation>
    <scope>NUCLEOTIDE SEQUENCE [LARGE SCALE GENOMIC DNA]</scope>
</reference>
<comment type="caution">
    <text evidence="6">The sequence shown here is derived from an EMBL/GenBank/DDBJ whole genome shotgun (WGS) entry which is preliminary data.</text>
</comment>
<dbReference type="Pfam" id="PF00504">
    <property type="entry name" value="Chloroa_b-bind"/>
    <property type="match status" value="8"/>
</dbReference>